<dbReference type="InterPro" id="IPR017927">
    <property type="entry name" value="FAD-bd_FR_type"/>
</dbReference>
<organism evidence="16 17">
    <name type="scientific">Cerrena zonata</name>
    <dbReference type="NCBI Taxonomy" id="2478898"/>
    <lineage>
        <taxon>Eukaryota</taxon>
        <taxon>Fungi</taxon>
        <taxon>Dikarya</taxon>
        <taxon>Basidiomycota</taxon>
        <taxon>Agaricomycotina</taxon>
        <taxon>Agaricomycetes</taxon>
        <taxon>Polyporales</taxon>
        <taxon>Cerrenaceae</taxon>
        <taxon>Cerrena</taxon>
    </lineage>
</organism>
<evidence type="ECO:0000256" key="11">
    <source>
        <dbReference type="ARBA" id="ARBA00023136"/>
    </source>
</evidence>
<comment type="subcellular location">
    <subcellularLocation>
        <location evidence="1">Cell membrane</location>
        <topology evidence="1">Multi-pass membrane protein</topology>
    </subcellularLocation>
</comment>
<dbReference type="EMBL" id="JASBNA010000006">
    <property type="protein sequence ID" value="KAK7690507.1"/>
    <property type="molecule type" value="Genomic_DNA"/>
</dbReference>
<evidence type="ECO:0000256" key="13">
    <source>
        <dbReference type="ARBA" id="ARBA00048483"/>
    </source>
</evidence>
<keyword evidence="4" id="KW-0813">Transport</keyword>
<dbReference type="InterPro" id="IPR013112">
    <property type="entry name" value="FAD-bd_8"/>
</dbReference>
<dbReference type="PANTHER" id="PTHR32361:SF9">
    <property type="entry name" value="FERRIC REDUCTASE TRANSMEMBRANE COMPONENT 3-RELATED"/>
    <property type="match status" value="1"/>
</dbReference>
<reference evidence="16 17" key="1">
    <citation type="submission" date="2022-09" db="EMBL/GenBank/DDBJ databases">
        <authorList>
            <person name="Palmer J.M."/>
        </authorList>
    </citation>
    <scope>NUCLEOTIDE SEQUENCE [LARGE SCALE GENOMIC DNA]</scope>
    <source>
        <strain evidence="16 17">DSM 7382</strain>
    </source>
</reference>
<dbReference type="GO" id="GO:0006826">
    <property type="term" value="P:iron ion transport"/>
    <property type="evidence" value="ECO:0007669"/>
    <property type="project" value="TreeGrafter"/>
</dbReference>
<dbReference type="GO" id="GO:0005886">
    <property type="term" value="C:plasma membrane"/>
    <property type="evidence" value="ECO:0007669"/>
    <property type="project" value="UniProtKB-SubCell"/>
</dbReference>
<keyword evidence="17" id="KW-1185">Reference proteome</keyword>
<dbReference type="SFLD" id="SFLDG01168">
    <property type="entry name" value="Ferric_reductase_subgroup_(FRE"/>
    <property type="match status" value="1"/>
</dbReference>
<proteinExistence type="inferred from homology"/>
<feature type="domain" description="FAD-binding FR-type" evidence="15">
    <location>
        <begin position="351"/>
        <end position="475"/>
    </location>
</feature>
<evidence type="ECO:0000259" key="15">
    <source>
        <dbReference type="PROSITE" id="PS51384"/>
    </source>
</evidence>
<dbReference type="GO" id="GO:0006879">
    <property type="term" value="P:intracellular iron ion homeostasis"/>
    <property type="evidence" value="ECO:0007669"/>
    <property type="project" value="TreeGrafter"/>
</dbReference>
<evidence type="ECO:0000313" key="16">
    <source>
        <dbReference type="EMBL" id="KAK7690507.1"/>
    </source>
</evidence>
<feature type="transmembrane region" description="Helical" evidence="14">
    <location>
        <begin position="32"/>
        <end position="54"/>
    </location>
</feature>
<comment type="caution">
    <text evidence="16">The sequence shown here is derived from an EMBL/GenBank/DDBJ whole genome shotgun (WGS) entry which is preliminary data.</text>
</comment>
<dbReference type="PROSITE" id="PS51384">
    <property type="entry name" value="FAD_FR"/>
    <property type="match status" value="1"/>
</dbReference>
<dbReference type="InterPro" id="IPR017938">
    <property type="entry name" value="Riboflavin_synthase-like_b-brl"/>
</dbReference>
<dbReference type="Gene3D" id="3.40.50.80">
    <property type="entry name" value="Nucleotide-binding domain of ferredoxin-NADP reductase (FNR) module"/>
    <property type="match status" value="1"/>
</dbReference>
<gene>
    <name evidence="16" type="ORF">QCA50_005605</name>
</gene>
<dbReference type="InterPro" id="IPR051410">
    <property type="entry name" value="Ferric/Cupric_Reductase"/>
</dbReference>
<dbReference type="SUPFAM" id="SSF63380">
    <property type="entry name" value="Riboflavin synthase domain-like"/>
    <property type="match status" value="1"/>
</dbReference>
<keyword evidence="5" id="KW-1003">Cell membrane</keyword>
<feature type="transmembrane region" description="Helical" evidence="14">
    <location>
        <begin position="286"/>
        <end position="304"/>
    </location>
</feature>
<evidence type="ECO:0000256" key="9">
    <source>
        <dbReference type="ARBA" id="ARBA00023002"/>
    </source>
</evidence>
<keyword evidence="11 14" id="KW-0472">Membrane</keyword>
<dbReference type="AlphaFoldDB" id="A0AAW0GKR1"/>
<sequence length="661" mass="71131">MSNISVTASQTAASASAPAAQAAPAAARFNQAGFVYSVDLVILVVLAVFVLFVLPQAFARYAHRPEWFQGLLLRSKKIDAHAKSNKQTSISAPSRAYFDPITGRSFYTDKDFENTSDEGHFPAATLQRNKSSGSAHVNLLRNTSTSSGRVRRTQGKLPSHMPGWSSMLPWVSQCAHTTILPGVTVGKAVLALAYTTGMIYATLYKSNLFTESIRTGFLAASQIPVVIILGTKNNIPGWLLGMSYERLNFLHRYAGRLTVLAANLHVLGYIYAWAIAGTLTQHLQVLHYQAGLIAVMSFNVLFLFSTSLVRTKFFNIFIITHILAVIALLATICLHASEAVPYVVIAASAYGLDRVLRLVKTRYAHAYLTPLPSLGMTKIEIPALNAGWRAGQHVRIRVLSTGMGWFGWSEVHPFTIASVCKNPNDEGLVLMCKKAGGWTDKLFNLAKKISHGEAGGHVSAVNVLVEGPYGGPGHTLFSSFSGALFVAGGSGITFALGAVQDLVNKDLSGETRLKAIELVWVIQDPSMLMPLIPMFTEILSQRTHATVRISVHYTKAGDPQTVMKAFSRITLPRDLTLHAGRPKLAQSLAGVVDQACSLSMFMSEYRKSGSGSSAGGPSGVIVGVCGPTGLAESVKKVVGDLDSNRRKEVGGVEIHSESFGV</sequence>
<keyword evidence="8 14" id="KW-1133">Transmembrane helix</keyword>
<accession>A0AAW0GKR1</accession>
<dbReference type="GO" id="GO:0015677">
    <property type="term" value="P:copper ion import"/>
    <property type="evidence" value="ECO:0007669"/>
    <property type="project" value="TreeGrafter"/>
</dbReference>
<dbReference type="Proteomes" id="UP001385951">
    <property type="component" value="Unassembled WGS sequence"/>
</dbReference>
<name>A0AAW0GKR1_9APHY</name>
<evidence type="ECO:0000256" key="3">
    <source>
        <dbReference type="ARBA" id="ARBA00012668"/>
    </source>
</evidence>
<dbReference type="CDD" id="cd06186">
    <property type="entry name" value="NOX_Duox_like_FAD_NADP"/>
    <property type="match status" value="1"/>
</dbReference>
<keyword evidence="9" id="KW-0560">Oxidoreductase</keyword>
<evidence type="ECO:0000256" key="4">
    <source>
        <dbReference type="ARBA" id="ARBA00022448"/>
    </source>
</evidence>
<evidence type="ECO:0000256" key="14">
    <source>
        <dbReference type="SAM" id="Phobius"/>
    </source>
</evidence>
<dbReference type="EC" id="1.16.1.9" evidence="3"/>
<feature type="transmembrane region" description="Helical" evidence="14">
    <location>
        <begin position="253"/>
        <end position="274"/>
    </location>
</feature>
<evidence type="ECO:0000256" key="2">
    <source>
        <dbReference type="ARBA" id="ARBA00006278"/>
    </source>
</evidence>
<protein>
    <recommendedName>
        <fullName evidence="3">ferric-chelate reductase (NADPH)</fullName>
        <ecNumber evidence="3">1.16.1.9</ecNumber>
    </recommendedName>
</protein>
<dbReference type="SUPFAM" id="SSF52343">
    <property type="entry name" value="Ferredoxin reductase-like, C-terminal NADP-linked domain"/>
    <property type="match status" value="1"/>
</dbReference>
<evidence type="ECO:0000256" key="1">
    <source>
        <dbReference type="ARBA" id="ARBA00004651"/>
    </source>
</evidence>
<dbReference type="InterPro" id="IPR039261">
    <property type="entry name" value="FNR_nucleotide-bd"/>
</dbReference>
<keyword evidence="12" id="KW-0325">Glycoprotein</keyword>
<dbReference type="Pfam" id="PF08022">
    <property type="entry name" value="FAD_binding_8"/>
    <property type="match status" value="1"/>
</dbReference>
<evidence type="ECO:0000256" key="12">
    <source>
        <dbReference type="ARBA" id="ARBA00023180"/>
    </source>
</evidence>
<dbReference type="GO" id="GO:0052851">
    <property type="term" value="F:ferric-chelate reductase (NADPH) activity"/>
    <property type="evidence" value="ECO:0007669"/>
    <property type="project" value="UniProtKB-EC"/>
</dbReference>
<dbReference type="SFLD" id="SFLDS00052">
    <property type="entry name" value="Ferric_Reductase_Domain"/>
    <property type="match status" value="1"/>
</dbReference>
<dbReference type="PANTHER" id="PTHR32361">
    <property type="entry name" value="FERRIC/CUPRIC REDUCTASE TRANSMEMBRANE COMPONENT"/>
    <property type="match status" value="1"/>
</dbReference>
<evidence type="ECO:0000313" key="17">
    <source>
        <dbReference type="Proteomes" id="UP001385951"/>
    </source>
</evidence>
<evidence type="ECO:0000256" key="8">
    <source>
        <dbReference type="ARBA" id="ARBA00022989"/>
    </source>
</evidence>
<evidence type="ECO:0000256" key="7">
    <source>
        <dbReference type="ARBA" id="ARBA00022982"/>
    </source>
</evidence>
<evidence type="ECO:0000256" key="10">
    <source>
        <dbReference type="ARBA" id="ARBA00023065"/>
    </source>
</evidence>
<feature type="transmembrane region" description="Helical" evidence="14">
    <location>
        <begin position="316"/>
        <end position="337"/>
    </location>
</feature>
<dbReference type="Pfam" id="PF08030">
    <property type="entry name" value="NAD_binding_6"/>
    <property type="match status" value="1"/>
</dbReference>
<keyword evidence="10" id="KW-0406">Ion transport</keyword>
<dbReference type="Pfam" id="PF01794">
    <property type="entry name" value="Ferric_reduct"/>
    <property type="match status" value="1"/>
</dbReference>
<evidence type="ECO:0000256" key="5">
    <source>
        <dbReference type="ARBA" id="ARBA00022475"/>
    </source>
</evidence>
<keyword evidence="6 14" id="KW-0812">Transmembrane</keyword>
<comment type="catalytic activity">
    <reaction evidence="13">
        <text>2 a Fe(II)-siderophore + NADP(+) + H(+) = 2 a Fe(III)-siderophore + NADPH</text>
        <dbReference type="Rhea" id="RHEA:28795"/>
        <dbReference type="Rhea" id="RHEA-COMP:11342"/>
        <dbReference type="Rhea" id="RHEA-COMP:11344"/>
        <dbReference type="ChEBI" id="CHEBI:15378"/>
        <dbReference type="ChEBI" id="CHEBI:29033"/>
        <dbReference type="ChEBI" id="CHEBI:29034"/>
        <dbReference type="ChEBI" id="CHEBI:57783"/>
        <dbReference type="ChEBI" id="CHEBI:58349"/>
        <dbReference type="EC" id="1.16.1.9"/>
    </reaction>
</comment>
<dbReference type="InterPro" id="IPR013121">
    <property type="entry name" value="Fe_red_NAD-bd_6"/>
</dbReference>
<evidence type="ECO:0000256" key="6">
    <source>
        <dbReference type="ARBA" id="ARBA00022692"/>
    </source>
</evidence>
<comment type="similarity">
    <text evidence="2">Belongs to the ferric reductase (FRE) family.</text>
</comment>
<dbReference type="InterPro" id="IPR013130">
    <property type="entry name" value="Fe3_Rdtase_TM_dom"/>
</dbReference>
<keyword evidence="7" id="KW-0249">Electron transport</keyword>